<evidence type="ECO:0000313" key="4">
    <source>
        <dbReference type="Proteomes" id="UP000287166"/>
    </source>
</evidence>
<evidence type="ECO:0000313" key="3">
    <source>
        <dbReference type="EMBL" id="GBE77172.1"/>
    </source>
</evidence>
<name>A0A401G4V2_9APHY</name>
<keyword evidence="2" id="KW-0732">Signal</keyword>
<protein>
    <submittedName>
        <fullName evidence="3">Uncharacterized protein</fullName>
    </submittedName>
</protein>
<dbReference type="OrthoDB" id="2758165at2759"/>
<feature type="chain" id="PRO_5019196379" evidence="2">
    <location>
        <begin position="16"/>
        <end position="282"/>
    </location>
</feature>
<gene>
    <name evidence="3" type="ORF">SCP_0100440</name>
</gene>
<evidence type="ECO:0000256" key="2">
    <source>
        <dbReference type="SAM" id="SignalP"/>
    </source>
</evidence>
<comment type="caution">
    <text evidence="3">The sequence shown here is derived from an EMBL/GenBank/DDBJ whole genome shotgun (WGS) entry which is preliminary data.</text>
</comment>
<accession>A0A401G4V2</accession>
<keyword evidence="4" id="KW-1185">Reference proteome</keyword>
<feature type="compositionally biased region" description="Polar residues" evidence="1">
    <location>
        <begin position="219"/>
        <end position="233"/>
    </location>
</feature>
<feature type="region of interest" description="Disordered" evidence="1">
    <location>
        <begin position="206"/>
        <end position="265"/>
    </location>
</feature>
<dbReference type="EMBL" id="BFAD01000001">
    <property type="protein sequence ID" value="GBE77172.1"/>
    <property type="molecule type" value="Genomic_DNA"/>
</dbReference>
<dbReference type="AlphaFoldDB" id="A0A401G4V2"/>
<sequence length="282" mass="31083">MKLWCLVWTFKLAALHDRTHVSSNNRRGFSASLNIKDGPLLEGRDESWPSDVQSLCNLLLQSRVLPSWVETGPHPPINPLVQPLLDELRNPDHGSGKSMDMIIGADATLETQFRRMFGTTLSDCFRLRNIVATENVSGNVDSKESFLLVAVRNAMSPDTPDLVISEGAKVALPRLSNTRLSPLFGYIANDIRAPLLMSVVTELSEPQHDSETIDELDESSTVAEPSIAQSLRSASHPESLEEQSHHATSVQPNEPNDESSGPNTVRSLRSSNLCFFLAWTTV</sequence>
<feature type="compositionally biased region" description="Polar residues" evidence="1">
    <location>
        <begin position="246"/>
        <end position="265"/>
    </location>
</feature>
<dbReference type="InParanoid" id="A0A401G4V2"/>
<dbReference type="Proteomes" id="UP000287166">
    <property type="component" value="Unassembled WGS sequence"/>
</dbReference>
<reference evidence="3 4" key="1">
    <citation type="journal article" date="2018" name="Sci. Rep.">
        <title>Genome sequence of the cauliflower mushroom Sparassis crispa (Hanabiratake) and its association with beneficial usage.</title>
        <authorList>
            <person name="Kiyama R."/>
            <person name="Furutani Y."/>
            <person name="Kawaguchi K."/>
            <person name="Nakanishi T."/>
        </authorList>
    </citation>
    <scope>NUCLEOTIDE SEQUENCE [LARGE SCALE GENOMIC DNA]</scope>
</reference>
<organism evidence="3 4">
    <name type="scientific">Sparassis crispa</name>
    <dbReference type="NCBI Taxonomy" id="139825"/>
    <lineage>
        <taxon>Eukaryota</taxon>
        <taxon>Fungi</taxon>
        <taxon>Dikarya</taxon>
        <taxon>Basidiomycota</taxon>
        <taxon>Agaricomycotina</taxon>
        <taxon>Agaricomycetes</taxon>
        <taxon>Polyporales</taxon>
        <taxon>Sparassidaceae</taxon>
        <taxon>Sparassis</taxon>
    </lineage>
</organism>
<evidence type="ECO:0000256" key="1">
    <source>
        <dbReference type="SAM" id="MobiDB-lite"/>
    </source>
</evidence>
<proteinExistence type="predicted"/>
<feature type="signal peptide" evidence="2">
    <location>
        <begin position="1"/>
        <end position="15"/>
    </location>
</feature>
<dbReference type="RefSeq" id="XP_027608085.1">
    <property type="nucleotide sequence ID" value="XM_027752284.1"/>
</dbReference>
<dbReference type="GeneID" id="38774089"/>